<dbReference type="eggNOG" id="KOG2734">
    <property type="taxonomic scope" value="Eukaryota"/>
</dbReference>
<dbReference type="InterPro" id="IPR016024">
    <property type="entry name" value="ARM-type_fold"/>
</dbReference>
<organism evidence="7 8">
    <name type="scientific">Micromonas commoda (strain RCC299 / NOUM17 / CCMP2709)</name>
    <name type="common">Picoplanktonic green alga</name>
    <dbReference type="NCBI Taxonomy" id="296587"/>
    <lineage>
        <taxon>Eukaryota</taxon>
        <taxon>Viridiplantae</taxon>
        <taxon>Chlorophyta</taxon>
        <taxon>Mamiellophyceae</taxon>
        <taxon>Mamiellales</taxon>
        <taxon>Mamiellaceae</taxon>
        <taxon>Micromonas</taxon>
    </lineage>
</organism>
<dbReference type="Pfam" id="PF08216">
    <property type="entry name" value="CTNNBL"/>
    <property type="match status" value="1"/>
</dbReference>
<evidence type="ECO:0000256" key="1">
    <source>
        <dbReference type="ARBA" id="ARBA00004123"/>
    </source>
</evidence>
<feature type="domain" description="Beta-catenin-like protein 1 N-terminal" evidence="6">
    <location>
        <begin position="13"/>
        <end position="127"/>
    </location>
</feature>
<protein>
    <recommendedName>
        <fullName evidence="6">Beta-catenin-like protein 1 N-terminal domain-containing protein</fullName>
    </recommendedName>
</protein>
<evidence type="ECO:0000259" key="6">
    <source>
        <dbReference type="SMART" id="SM01156"/>
    </source>
</evidence>
<dbReference type="AlphaFoldDB" id="C1E5P2"/>
<accession>C1E5P2</accession>
<dbReference type="RefSeq" id="XP_002502410.1">
    <property type="nucleotide sequence ID" value="XM_002502364.1"/>
</dbReference>
<evidence type="ECO:0000256" key="4">
    <source>
        <dbReference type="ARBA" id="ARBA00023054"/>
    </source>
</evidence>
<dbReference type="InterPro" id="IPR013180">
    <property type="entry name" value="CTNNBL1_N"/>
</dbReference>
<dbReference type="SUPFAM" id="SSF48371">
    <property type="entry name" value="ARM repeat"/>
    <property type="match status" value="1"/>
</dbReference>
<dbReference type="GeneID" id="8243696"/>
<dbReference type="InParanoid" id="C1E5P2"/>
<evidence type="ECO:0000256" key="3">
    <source>
        <dbReference type="ARBA" id="ARBA00022737"/>
    </source>
</evidence>
<dbReference type="Proteomes" id="UP000002009">
    <property type="component" value="Chromosome 5"/>
</dbReference>
<keyword evidence="4" id="KW-0175">Coiled coil</keyword>
<keyword evidence="2" id="KW-0597">Phosphoprotein</keyword>
<dbReference type="FunCoup" id="C1E5P2">
    <property type="interactions" value="1985"/>
</dbReference>
<dbReference type="STRING" id="296587.C1E5P2"/>
<name>C1E5P2_MICCC</name>
<dbReference type="PANTHER" id="PTHR14978:SF0">
    <property type="entry name" value="BETA-CATENIN-LIKE PROTEIN 1"/>
    <property type="match status" value="1"/>
</dbReference>
<dbReference type="Gene3D" id="1.25.10.10">
    <property type="entry name" value="Leucine-rich Repeat Variant"/>
    <property type="match status" value="1"/>
</dbReference>
<keyword evidence="3" id="KW-0677">Repeat</keyword>
<dbReference type="InterPro" id="IPR039678">
    <property type="entry name" value="CTNNBL1"/>
</dbReference>
<reference evidence="7 8" key="1">
    <citation type="journal article" date="2009" name="Science">
        <title>Green evolution and dynamic adaptations revealed by genomes of the marine picoeukaryotes Micromonas.</title>
        <authorList>
            <person name="Worden A.Z."/>
            <person name="Lee J.H."/>
            <person name="Mock T."/>
            <person name="Rouze P."/>
            <person name="Simmons M.P."/>
            <person name="Aerts A.L."/>
            <person name="Allen A.E."/>
            <person name="Cuvelier M.L."/>
            <person name="Derelle E."/>
            <person name="Everett M.V."/>
            <person name="Foulon E."/>
            <person name="Grimwood J."/>
            <person name="Gundlach H."/>
            <person name="Henrissat B."/>
            <person name="Napoli C."/>
            <person name="McDonald S.M."/>
            <person name="Parker M.S."/>
            <person name="Rombauts S."/>
            <person name="Salamov A."/>
            <person name="Von Dassow P."/>
            <person name="Badger J.H."/>
            <person name="Coutinho P.M."/>
            <person name="Demir E."/>
            <person name="Dubchak I."/>
            <person name="Gentemann C."/>
            <person name="Eikrem W."/>
            <person name="Gready J.E."/>
            <person name="John U."/>
            <person name="Lanier W."/>
            <person name="Lindquist E.A."/>
            <person name="Lucas S."/>
            <person name="Mayer K.F."/>
            <person name="Moreau H."/>
            <person name="Not F."/>
            <person name="Otillar R."/>
            <person name="Panaud O."/>
            <person name="Pangilinan J."/>
            <person name="Paulsen I."/>
            <person name="Piegu B."/>
            <person name="Poliakov A."/>
            <person name="Robbens S."/>
            <person name="Schmutz J."/>
            <person name="Toulza E."/>
            <person name="Wyss T."/>
            <person name="Zelensky A."/>
            <person name="Zhou K."/>
            <person name="Armbrust E.V."/>
            <person name="Bhattacharya D."/>
            <person name="Goodenough U.W."/>
            <person name="Van de Peer Y."/>
            <person name="Grigoriev I.V."/>
        </authorList>
    </citation>
    <scope>NUCLEOTIDE SEQUENCE [LARGE SCALE GENOMIC DNA]</scope>
    <source>
        <strain evidence="8">RCC299 / NOUM17</strain>
    </source>
</reference>
<dbReference type="OrthoDB" id="1898821at2759"/>
<comment type="subcellular location">
    <subcellularLocation>
        <location evidence="1">Nucleus</location>
    </subcellularLocation>
</comment>
<dbReference type="GO" id="GO:0010467">
    <property type="term" value="P:gene expression"/>
    <property type="evidence" value="ECO:0007669"/>
    <property type="project" value="UniProtKB-ARBA"/>
</dbReference>
<dbReference type="KEGG" id="mis:MICPUN_82193"/>
<dbReference type="GO" id="GO:0005681">
    <property type="term" value="C:spliceosomal complex"/>
    <property type="evidence" value="ECO:0007669"/>
    <property type="project" value="TreeGrafter"/>
</dbReference>
<dbReference type="OMA" id="TDWREQE"/>
<dbReference type="EMBL" id="CP001326">
    <property type="protein sequence ID" value="ACO63668.1"/>
    <property type="molecule type" value="Genomic_DNA"/>
</dbReference>
<evidence type="ECO:0000313" key="7">
    <source>
        <dbReference type="EMBL" id="ACO63668.1"/>
    </source>
</evidence>
<dbReference type="SMART" id="SM01156">
    <property type="entry name" value="DUF1716"/>
    <property type="match status" value="1"/>
</dbReference>
<gene>
    <name evidence="7" type="ORF">MICPUN_82193</name>
</gene>
<evidence type="ECO:0000256" key="5">
    <source>
        <dbReference type="ARBA" id="ARBA00023242"/>
    </source>
</evidence>
<keyword evidence="5" id="KW-0539">Nucleus</keyword>
<dbReference type="PANTHER" id="PTHR14978">
    <property type="entry name" value="BETA-CATENIN-LIKE PROTEIN 1 NUCLEAR ASSOCIATED PROTEIN"/>
    <property type="match status" value="1"/>
</dbReference>
<keyword evidence="8" id="KW-1185">Reference proteome</keyword>
<evidence type="ECO:0000313" key="8">
    <source>
        <dbReference type="Proteomes" id="UP000002009"/>
    </source>
</evidence>
<dbReference type="InterPro" id="IPR011989">
    <property type="entry name" value="ARM-like"/>
</dbReference>
<proteinExistence type="predicted"/>
<dbReference type="FunFam" id="1.25.10.10:FF:001136">
    <property type="entry name" value="Beta-catenin-like protein 1"/>
    <property type="match status" value="1"/>
</dbReference>
<evidence type="ECO:0000256" key="2">
    <source>
        <dbReference type="ARBA" id="ARBA00022553"/>
    </source>
</evidence>
<sequence length="538" mass="59127">MPPPKPRAQGPAVQLDPDELLARAEREAFGGDERLAEQNATLDEKGLRRMVLAFERRYAANQTARLKHADEPDKFVDSEVDLDEEIKRLGTLAGYPELYPEFCRLNAVPSILALLSHDNPDIACDALVLLNELTDADAVESSEEGGAALVASVKENSGYELIYQCLERFGGEASPEDQAAIGNVLGIVENCADIDVDAAADFCAAAPKLLKWLLKRIGSKKPTDNNKLAAAEVLAILVQTSDENKKRVGDIGGIDALLRAVAPFKGKDPADEGEREVLENIFDALVASTMETNNKKAFVENEGLELMLMMMKSKRSCRTSAIKCVDYALTRCPAACERFVDILGLKTVFSVFMGKGFEKLRKSAGLEAVQEEEERAVSVVSSLFLHLAKGSERYNRLCAKFVEDEHAKCDRLAELYAKYSNRVKAVDARLETRTNEEFELTPDDLYVERLGGGLYTLELLSLIFASVFATGHAGIRTRLLLQMELRGVRRILETHAENIGGADGEEERVRRRAHVVKLLVAIGGGRPEGEEEEAKAAE</sequence>